<comment type="caution">
    <text evidence="1">The sequence shown here is derived from an EMBL/GenBank/DDBJ whole genome shotgun (WGS) entry which is preliminary data.</text>
</comment>
<protein>
    <submittedName>
        <fullName evidence="1">Uncharacterized protein</fullName>
    </submittedName>
</protein>
<proteinExistence type="predicted"/>
<accession>A0A438H4G7</accession>
<dbReference type="Proteomes" id="UP000288805">
    <property type="component" value="Unassembled WGS sequence"/>
</dbReference>
<organism evidence="1 2">
    <name type="scientific">Vitis vinifera</name>
    <name type="common">Grape</name>
    <dbReference type="NCBI Taxonomy" id="29760"/>
    <lineage>
        <taxon>Eukaryota</taxon>
        <taxon>Viridiplantae</taxon>
        <taxon>Streptophyta</taxon>
        <taxon>Embryophyta</taxon>
        <taxon>Tracheophyta</taxon>
        <taxon>Spermatophyta</taxon>
        <taxon>Magnoliopsida</taxon>
        <taxon>eudicotyledons</taxon>
        <taxon>Gunneridae</taxon>
        <taxon>Pentapetalae</taxon>
        <taxon>rosids</taxon>
        <taxon>Vitales</taxon>
        <taxon>Vitaceae</taxon>
        <taxon>Viteae</taxon>
        <taxon>Vitis</taxon>
    </lineage>
</organism>
<dbReference type="EMBL" id="QGNW01000280">
    <property type="protein sequence ID" value="RVW79476.1"/>
    <property type="molecule type" value="Genomic_DNA"/>
</dbReference>
<gene>
    <name evidence="1" type="ORF">CK203_050063</name>
</gene>
<dbReference type="AlphaFoldDB" id="A0A438H4G7"/>
<name>A0A438H4G7_VITVI</name>
<evidence type="ECO:0000313" key="1">
    <source>
        <dbReference type="EMBL" id="RVW79476.1"/>
    </source>
</evidence>
<reference evidence="1 2" key="1">
    <citation type="journal article" date="2018" name="PLoS Genet.">
        <title>Population sequencing reveals clonal diversity and ancestral inbreeding in the grapevine cultivar Chardonnay.</title>
        <authorList>
            <person name="Roach M.J."/>
            <person name="Johnson D.L."/>
            <person name="Bohlmann J."/>
            <person name="van Vuuren H.J."/>
            <person name="Jones S.J."/>
            <person name="Pretorius I.S."/>
            <person name="Schmidt S.A."/>
            <person name="Borneman A.R."/>
        </authorList>
    </citation>
    <scope>NUCLEOTIDE SEQUENCE [LARGE SCALE GENOMIC DNA]</scope>
    <source>
        <strain evidence="2">cv. Chardonnay</strain>
        <tissue evidence="1">Leaf</tissue>
    </source>
</reference>
<evidence type="ECO:0000313" key="2">
    <source>
        <dbReference type="Proteomes" id="UP000288805"/>
    </source>
</evidence>
<sequence>MGCSVLDILFYLDLSLLEVLFIYTVKMIPNERFDLSTHISSLEFVTNLPNSNKGWAKGHVLVLDPWSGLSKGSDRVFTLQCSLEITSNERQGHFVEWVEKASFAHLNNLFEINAAKQAHNVLISDKNLQALIKNPKPFIIPGTLRQAIAANRPTSYSAVDPPAGKKKKKHVARHVQNARILSPANPSSLFSSYSPFSLSSSDEVELGVNWLVLPIIFVASGLDDKPFFVGDMPYHKMRKLFIILGNIRELFQAMQRIPIKVDEDPNQSFMAQLPYGTPNTTIACIIHMKDYTAFEIAEVPKFVTSCSSEHTSSNDWKQPKP</sequence>